<evidence type="ECO:0000313" key="2">
    <source>
        <dbReference type="EMBL" id="OOP54951.1"/>
    </source>
</evidence>
<gene>
    <name evidence="2" type="ORF">AYP45_17530</name>
</gene>
<reference evidence="2 3" key="1">
    <citation type="journal article" date="2017" name="Water Res.">
        <title>Discovery and metagenomic analysis of an anammox bacterial enrichment related to Candidatus "Brocadia caroliniensis" in a full-scale glycerol-fed nitritation-denitritation separate centrate treatment process.</title>
        <authorList>
            <person name="Park H."/>
            <person name="Brotto A.C."/>
            <person name="van Loosdrecht M.C."/>
            <person name="Chandran K."/>
        </authorList>
    </citation>
    <scope>NUCLEOTIDE SEQUENCE [LARGE SCALE GENOMIC DNA]</scope>
    <source>
        <strain evidence="2">26THWARD</strain>
    </source>
</reference>
<dbReference type="AlphaFoldDB" id="A0A1V4APB8"/>
<dbReference type="Proteomes" id="UP000189681">
    <property type="component" value="Unassembled WGS sequence"/>
</dbReference>
<feature type="domain" description="Group II intron maturase-specific" evidence="1">
    <location>
        <begin position="2"/>
        <end position="41"/>
    </location>
</feature>
<dbReference type="EMBL" id="AYTS01000194">
    <property type="protein sequence ID" value="OOP54951.1"/>
    <property type="molecule type" value="Genomic_DNA"/>
</dbReference>
<dbReference type="STRING" id="1004156.AYP45_17530"/>
<protein>
    <recommendedName>
        <fullName evidence="1">Group II intron maturase-specific domain-containing protein</fullName>
    </recommendedName>
</protein>
<proteinExistence type="predicted"/>
<dbReference type="Pfam" id="PF08388">
    <property type="entry name" value="GIIM"/>
    <property type="match status" value="1"/>
</dbReference>
<sequence>MNLQAVITKLNPGIRGHIHYFRLGDVQKRYRKLRRWVRIRL</sequence>
<accession>A0A1V4APB8</accession>
<dbReference type="InterPro" id="IPR013597">
    <property type="entry name" value="Mat_intron_G2"/>
</dbReference>
<comment type="caution">
    <text evidence="2">The sequence shown here is derived from an EMBL/GenBank/DDBJ whole genome shotgun (WGS) entry which is preliminary data.</text>
</comment>
<evidence type="ECO:0000259" key="1">
    <source>
        <dbReference type="Pfam" id="PF08388"/>
    </source>
</evidence>
<organism evidence="2 3">
    <name type="scientific">Candidatus Brocadia carolinensis</name>
    <dbReference type="NCBI Taxonomy" id="1004156"/>
    <lineage>
        <taxon>Bacteria</taxon>
        <taxon>Pseudomonadati</taxon>
        <taxon>Planctomycetota</taxon>
        <taxon>Candidatus Brocadiia</taxon>
        <taxon>Candidatus Brocadiales</taxon>
        <taxon>Candidatus Brocadiaceae</taxon>
        <taxon>Candidatus Brocadia</taxon>
    </lineage>
</organism>
<name>A0A1V4APB8_9BACT</name>
<evidence type="ECO:0000313" key="3">
    <source>
        <dbReference type="Proteomes" id="UP000189681"/>
    </source>
</evidence>